<dbReference type="GO" id="GO:0004930">
    <property type="term" value="F:G protein-coupled receptor activity"/>
    <property type="evidence" value="ECO:0007669"/>
    <property type="project" value="UniProtKB-KW"/>
</dbReference>
<dbReference type="Pfam" id="PF00001">
    <property type="entry name" value="7tm_1"/>
    <property type="match status" value="1"/>
</dbReference>
<comment type="subcellular location">
    <subcellularLocation>
        <location evidence="1">Membrane</location>
        <topology evidence="1">Multi-pass membrane protein</topology>
    </subcellularLocation>
</comment>
<sequence length="434" mass="50386">MDLANATNISIVGFDLDFVAKRNDLFVKENILVVIFMFFVMIIGSFGNLLVLIVHRTKFMKRTGTYYMYILAGIDFVSCIVIHPYVIHKLFYFYGQSVKRCKISYFFTHISVVVQVFLLTAIAIDRFYTMNKPLDFKKAYKRMRAFVGTSFVGGIILSTPIIELYGIKTVELMEENKRYDGHTCYYSDFYEGTKTKKVFQYFRMMVFIVCAVVIVIMYVKIARTLRRIRPIGMDIISNHKRDNAKPSKPHVLKQIGIFGQNGEMHSQSESSRQSSSASKYKYQAQTIGDHLRPPGPNEKQFGDKLKVPVDKPQNVVAKDAVVVATTSTARTEPNYRGKRSRTVVKILFLVTTMFLVTWLPFWVIRFTLHGAKGLELKKLEIFFNRFVYLNNAINPILYCLVHKVFIKDCKNWFRRMRNRVFCTFPTHCCIVERA</sequence>
<keyword evidence="4" id="KW-0297">G-protein coupled receptor</keyword>
<accession>A0A8J1TMZ6</accession>
<keyword evidence="9" id="KW-1185">Reference proteome</keyword>
<proteinExistence type="predicted"/>
<evidence type="ECO:0000256" key="2">
    <source>
        <dbReference type="ARBA" id="ARBA00022692"/>
    </source>
</evidence>
<dbReference type="OrthoDB" id="5969463at2759"/>
<dbReference type="InterPro" id="IPR000276">
    <property type="entry name" value="GPCR_Rhodpsn"/>
</dbReference>
<keyword evidence="7" id="KW-0807">Transducer</keyword>
<evidence type="ECO:0000313" key="9">
    <source>
        <dbReference type="Proteomes" id="UP000749559"/>
    </source>
</evidence>
<dbReference type="EMBL" id="CAIIXF020000012">
    <property type="protein sequence ID" value="CAH1802388.1"/>
    <property type="molecule type" value="Genomic_DNA"/>
</dbReference>
<dbReference type="InterPro" id="IPR017452">
    <property type="entry name" value="GPCR_Rhodpsn_7TM"/>
</dbReference>
<dbReference type="PROSITE" id="PS50262">
    <property type="entry name" value="G_PROTEIN_RECEP_F1_2"/>
    <property type="match status" value="1"/>
</dbReference>
<organism evidence="8 9">
    <name type="scientific">Owenia fusiformis</name>
    <name type="common">Polychaete worm</name>
    <dbReference type="NCBI Taxonomy" id="6347"/>
    <lineage>
        <taxon>Eukaryota</taxon>
        <taxon>Metazoa</taxon>
        <taxon>Spiralia</taxon>
        <taxon>Lophotrochozoa</taxon>
        <taxon>Annelida</taxon>
        <taxon>Polychaeta</taxon>
        <taxon>Sedentaria</taxon>
        <taxon>Canalipalpata</taxon>
        <taxon>Sabellida</taxon>
        <taxon>Oweniida</taxon>
        <taxon>Oweniidae</taxon>
        <taxon>Owenia</taxon>
    </lineage>
</organism>
<evidence type="ECO:0000256" key="1">
    <source>
        <dbReference type="ARBA" id="ARBA00004141"/>
    </source>
</evidence>
<dbReference type="AlphaFoldDB" id="A0A8J1TMZ6"/>
<comment type="caution">
    <text evidence="8">The sequence shown here is derived from an EMBL/GenBank/DDBJ whole genome shotgun (WGS) entry which is preliminary data.</text>
</comment>
<dbReference type="PRINTS" id="PR00237">
    <property type="entry name" value="GPCRRHODOPSN"/>
</dbReference>
<evidence type="ECO:0000256" key="3">
    <source>
        <dbReference type="ARBA" id="ARBA00022989"/>
    </source>
</evidence>
<evidence type="ECO:0000256" key="5">
    <source>
        <dbReference type="ARBA" id="ARBA00023136"/>
    </source>
</evidence>
<dbReference type="Gene3D" id="1.20.1070.10">
    <property type="entry name" value="Rhodopsin 7-helix transmembrane proteins"/>
    <property type="match status" value="1"/>
</dbReference>
<keyword evidence="2" id="KW-0812">Transmembrane</keyword>
<keyword evidence="3" id="KW-1133">Transmembrane helix</keyword>
<dbReference type="PANTHER" id="PTHR24243:SF208">
    <property type="entry name" value="PYROKININ-1 RECEPTOR"/>
    <property type="match status" value="1"/>
</dbReference>
<dbReference type="GO" id="GO:0016020">
    <property type="term" value="C:membrane"/>
    <property type="evidence" value="ECO:0007669"/>
    <property type="project" value="UniProtKB-SubCell"/>
</dbReference>
<gene>
    <name evidence="8" type="ORF">OFUS_LOCUS26071</name>
</gene>
<dbReference type="Proteomes" id="UP000749559">
    <property type="component" value="Unassembled WGS sequence"/>
</dbReference>
<name>A0A8J1TMZ6_OWEFU</name>
<keyword evidence="6" id="KW-0675">Receptor</keyword>
<protein>
    <submittedName>
        <fullName evidence="8">Uncharacterized protein</fullName>
    </submittedName>
</protein>
<evidence type="ECO:0000256" key="4">
    <source>
        <dbReference type="ARBA" id="ARBA00023040"/>
    </source>
</evidence>
<dbReference type="CDD" id="cd00637">
    <property type="entry name" value="7tm_classA_rhodopsin-like"/>
    <property type="match status" value="1"/>
</dbReference>
<dbReference type="SUPFAM" id="SSF81321">
    <property type="entry name" value="Family A G protein-coupled receptor-like"/>
    <property type="match status" value="1"/>
</dbReference>
<evidence type="ECO:0000256" key="6">
    <source>
        <dbReference type="ARBA" id="ARBA00023170"/>
    </source>
</evidence>
<keyword evidence="5" id="KW-0472">Membrane</keyword>
<evidence type="ECO:0000313" key="8">
    <source>
        <dbReference type="EMBL" id="CAH1802388.1"/>
    </source>
</evidence>
<evidence type="ECO:0000256" key="7">
    <source>
        <dbReference type="ARBA" id="ARBA00023224"/>
    </source>
</evidence>
<dbReference type="PANTHER" id="PTHR24243">
    <property type="entry name" value="G-PROTEIN COUPLED RECEPTOR"/>
    <property type="match status" value="1"/>
</dbReference>
<reference evidence="8" key="1">
    <citation type="submission" date="2022-03" db="EMBL/GenBank/DDBJ databases">
        <authorList>
            <person name="Martin C."/>
        </authorList>
    </citation>
    <scope>NUCLEOTIDE SEQUENCE</scope>
</reference>